<keyword evidence="2" id="KW-1185">Reference proteome</keyword>
<gene>
    <name evidence="1" type="ORF">ACCO45_001027</name>
</gene>
<proteinExistence type="predicted"/>
<dbReference type="Proteomes" id="UP001638806">
    <property type="component" value="Unassembled WGS sequence"/>
</dbReference>
<evidence type="ECO:0000313" key="1">
    <source>
        <dbReference type="EMBL" id="KAL3964023.1"/>
    </source>
</evidence>
<comment type="caution">
    <text evidence="1">The sequence shown here is derived from an EMBL/GenBank/DDBJ whole genome shotgun (WGS) entry which is preliminary data.</text>
</comment>
<dbReference type="EMBL" id="JBGNUJ010000002">
    <property type="protein sequence ID" value="KAL3964023.1"/>
    <property type="molecule type" value="Genomic_DNA"/>
</dbReference>
<organism evidence="1 2">
    <name type="scientific">Purpureocillium lilacinum</name>
    <name type="common">Paecilomyces lilacinus</name>
    <dbReference type="NCBI Taxonomy" id="33203"/>
    <lineage>
        <taxon>Eukaryota</taxon>
        <taxon>Fungi</taxon>
        <taxon>Dikarya</taxon>
        <taxon>Ascomycota</taxon>
        <taxon>Pezizomycotina</taxon>
        <taxon>Sordariomycetes</taxon>
        <taxon>Hypocreomycetidae</taxon>
        <taxon>Hypocreales</taxon>
        <taxon>Ophiocordycipitaceae</taxon>
        <taxon>Purpureocillium</taxon>
    </lineage>
</organism>
<name>A0ACC4E724_PURLI</name>
<sequence>MRPSIAAARSKTWAPSLRERDAPWSNAGGVEPPPPLEAGRPSQTWPSRRPSLWLSIVESIALAIRASPAAVLDLLAEQAERPLRWASMPSTHRPLPWLVAWRSHGTSSPKPGQSLCSLINSHMSLDCYYNLPVSVRSPGSTAAQGPLRTRLLPAHALFHLGRRQS</sequence>
<protein>
    <submittedName>
        <fullName evidence="1">Uncharacterized protein</fullName>
    </submittedName>
</protein>
<reference evidence="1" key="1">
    <citation type="submission" date="2024-12" db="EMBL/GenBank/DDBJ databases">
        <title>Comparative genomics and development of molecular markers within Purpureocillium lilacinum and among Purpureocillium species.</title>
        <authorList>
            <person name="Yeh Z.-Y."/>
            <person name="Ni N.-T."/>
            <person name="Lo P.-H."/>
            <person name="Mushyakhwo K."/>
            <person name="Lin C.-F."/>
            <person name="Nai Y.-S."/>
        </authorList>
    </citation>
    <scope>NUCLEOTIDE SEQUENCE</scope>
    <source>
        <strain evidence="1">NCHU-NPUST-175</strain>
    </source>
</reference>
<accession>A0ACC4E724</accession>
<evidence type="ECO:0000313" key="2">
    <source>
        <dbReference type="Proteomes" id="UP001638806"/>
    </source>
</evidence>